<proteinExistence type="predicted"/>
<name>A0ABY9S249_9ACTN</name>
<feature type="region of interest" description="Disordered" evidence="1">
    <location>
        <begin position="1"/>
        <end position="40"/>
    </location>
</feature>
<evidence type="ECO:0000313" key="4">
    <source>
        <dbReference type="Proteomes" id="UP001250858"/>
    </source>
</evidence>
<gene>
    <name evidence="3" type="ORF">RGF97_29350</name>
</gene>
<dbReference type="RefSeq" id="WP_309549725.1">
    <property type="nucleotide sequence ID" value="NZ_CP133762.1"/>
</dbReference>
<feature type="domain" description="Berberine/berberine-like" evidence="2">
    <location>
        <begin position="44"/>
        <end position="77"/>
    </location>
</feature>
<accession>A0ABY9S249</accession>
<dbReference type="Pfam" id="PF08031">
    <property type="entry name" value="BBE"/>
    <property type="match status" value="1"/>
</dbReference>
<reference evidence="3 4" key="1">
    <citation type="submission" date="2023-09" db="EMBL/GenBank/DDBJ databases">
        <title>Complete genome of Streptomyces roseicoloratus T14.</title>
        <authorList>
            <person name="Bashizi T."/>
            <person name="Kim M.-J."/>
            <person name="Lee G."/>
            <person name="Tagele S.B."/>
            <person name="Shin J.-H."/>
        </authorList>
    </citation>
    <scope>NUCLEOTIDE SEQUENCE [LARGE SCALE GENOMIC DNA]</scope>
    <source>
        <strain evidence="3 4">T14</strain>
    </source>
</reference>
<keyword evidence="4" id="KW-1185">Reference proteome</keyword>
<dbReference type="EMBL" id="CP133762">
    <property type="protein sequence ID" value="WMX48094.1"/>
    <property type="molecule type" value="Genomic_DNA"/>
</dbReference>
<evidence type="ECO:0000256" key="1">
    <source>
        <dbReference type="SAM" id="MobiDB-lite"/>
    </source>
</evidence>
<dbReference type="Gene3D" id="3.30.465.10">
    <property type="match status" value="1"/>
</dbReference>
<dbReference type="InterPro" id="IPR012951">
    <property type="entry name" value="BBE"/>
</dbReference>
<evidence type="ECO:0000313" key="3">
    <source>
        <dbReference type="EMBL" id="WMX48094.1"/>
    </source>
</evidence>
<dbReference type="Proteomes" id="UP001250858">
    <property type="component" value="Chromosome"/>
</dbReference>
<evidence type="ECO:0000259" key="2">
    <source>
        <dbReference type="Pfam" id="PF08031"/>
    </source>
</evidence>
<organism evidence="3 4">
    <name type="scientific">Streptomyces roseicoloratus</name>
    <dbReference type="NCBI Taxonomy" id="2508722"/>
    <lineage>
        <taxon>Bacteria</taxon>
        <taxon>Bacillati</taxon>
        <taxon>Actinomycetota</taxon>
        <taxon>Actinomycetes</taxon>
        <taxon>Kitasatosporales</taxon>
        <taxon>Streptomycetaceae</taxon>
        <taxon>Streptomyces</taxon>
    </lineage>
</organism>
<dbReference type="InterPro" id="IPR016169">
    <property type="entry name" value="FAD-bd_PCMH_sub2"/>
</dbReference>
<sequence>MDERSAWRDTYEQLPAADRQGPLKQTTSTGGNHVAFPLTEDGAERTADAYSGTCERLRRLKAEFDPDHVFRVDRNIPPAG</sequence>
<protein>
    <submittedName>
        <fullName evidence="3">BBE domain-containing protein</fullName>
    </submittedName>
</protein>
<feature type="compositionally biased region" description="Basic and acidic residues" evidence="1">
    <location>
        <begin position="1"/>
        <end position="11"/>
    </location>
</feature>